<dbReference type="OrthoDB" id="8203325at2"/>
<name>A0A510V643_9CELL</name>
<comment type="caution">
    <text evidence="2">The sequence shown here is derived from an EMBL/GenBank/DDBJ whole genome shotgun (WGS) entry which is preliminary data.</text>
</comment>
<reference evidence="2 3" key="1">
    <citation type="submission" date="2019-07" db="EMBL/GenBank/DDBJ databases">
        <title>Whole genome shotgun sequence of Cellulomonas xylanilytica NBRC 101102.</title>
        <authorList>
            <person name="Hosoyama A."/>
            <person name="Uohara A."/>
            <person name="Ohji S."/>
            <person name="Ichikawa N."/>
        </authorList>
    </citation>
    <scope>NUCLEOTIDE SEQUENCE [LARGE SCALE GENOMIC DNA]</scope>
    <source>
        <strain evidence="2 3">NBRC 101102</strain>
    </source>
</reference>
<feature type="domain" description="Uracil-DNA glycosylase-like" evidence="1">
    <location>
        <begin position="45"/>
        <end position="169"/>
    </location>
</feature>
<dbReference type="InterPro" id="IPR005122">
    <property type="entry name" value="Uracil-DNA_glycosylase-like"/>
</dbReference>
<dbReference type="CDD" id="cd10034">
    <property type="entry name" value="UDG_BdiUng_like"/>
    <property type="match status" value="1"/>
</dbReference>
<dbReference type="AlphaFoldDB" id="A0A510V643"/>
<keyword evidence="3" id="KW-1185">Reference proteome</keyword>
<dbReference type="InterPro" id="IPR036895">
    <property type="entry name" value="Uracil-DNA_glycosylase-like_sf"/>
</dbReference>
<evidence type="ECO:0000313" key="2">
    <source>
        <dbReference type="EMBL" id="GEK22328.1"/>
    </source>
</evidence>
<gene>
    <name evidence="2" type="ORF">CXY01_28480</name>
</gene>
<dbReference type="Pfam" id="PF03167">
    <property type="entry name" value="UDG"/>
    <property type="match status" value="1"/>
</dbReference>
<evidence type="ECO:0000313" key="3">
    <source>
        <dbReference type="Proteomes" id="UP000321118"/>
    </source>
</evidence>
<dbReference type="Gene3D" id="3.40.470.10">
    <property type="entry name" value="Uracil-DNA glycosylase-like domain"/>
    <property type="match status" value="1"/>
</dbReference>
<dbReference type="EMBL" id="BJUB01000009">
    <property type="protein sequence ID" value="GEK22328.1"/>
    <property type="molecule type" value="Genomic_DNA"/>
</dbReference>
<sequence length="274" mass="30287">MTREFDRGYRGSYRPLVESYPDETVYPADSFRVEWGPIFHRGRLDGSARVLVIGQDPAAHEAIARRILVGEAGQRAQGLLARLGITRSYVYINALLYSVYGQGGGTRHVLDPKIVRYRHRWIDTIVKDQPIEAIITLGQLADQAYQAWRATPLGASSQAVYATVRHPTYPESASRSGTLTKAEAFQRLCDSWNAALDVIHPAVTPDVPVPLRHYGSTILPEDLAPIPDVDLPPGLPAWMGDLDAWAARTGADAQKKRATITVTVPTRARTWPVL</sequence>
<dbReference type="Proteomes" id="UP000321118">
    <property type="component" value="Unassembled WGS sequence"/>
</dbReference>
<protein>
    <submittedName>
        <fullName evidence="2">Uracil-DNA glycosylase</fullName>
    </submittedName>
</protein>
<dbReference type="RefSeq" id="WP_146928153.1">
    <property type="nucleotide sequence ID" value="NZ_BJUB01000009.1"/>
</dbReference>
<evidence type="ECO:0000259" key="1">
    <source>
        <dbReference type="Pfam" id="PF03167"/>
    </source>
</evidence>
<dbReference type="SUPFAM" id="SSF52141">
    <property type="entry name" value="Uracil-DNA glycosylase-like"/>
    <property type="match status" value="1"/>
</dbReference>
<organism evidence="2 3">
    <name type="scientific">Cellulomonas xylanilytica</name>
    <dbReference type="NCBI Taxonomy" id="233583"/>
    <lineage>
        <taxon>Bacteria</taxon>
        <taxon>Bacillati</taxon>
        <taxon>Actinomycetota</taxon>
        <taxon>Actinomycetes</taxon>
        <taxon>Micrococcales</taxon>
        <taxon>Cellulomonadaceae</taxon>
        <taxon>Cellulomonas</taxon>
    </lineage>
</organism>
<proteinExistence type="predicted"/>
<accession>A0A510V643</accession>